<feature type="domain" description="Glutaredoxin 2 C-terminal" evidence="2">
    <location>
        <begin position="150"/>
        <end position="280"/>
    </location>
</feature>
<dbReference type="AlphaFoldDB" id="A0A812P7Y8"/>
<dbReference type="GO" id="GO:0005829">
    <property type="term" value="C:cytosol"/>
    <property type="evidence" value="ECO:0007669"/>
    <property type="project" value="InterPro"/>
</dbReference>
<dbReference type="NCBIfam" id="NF007702">
    <property type="entry name" value="PRK10387.1"/>
    <property type="match status" value="1"/>
</dbReference>
<gene>
    <name evidence="4" type="primary">grxB</name>
    <name evidence="4" type="ORF">SNAT2548_LOCUS16885</name>
</gene>
<organism evidence="4 5">
    <name type="scientific">Symbiodinium natans</name>
    <dbReference type="NCBI Taxonomy" id="878477"/>
    <lineage>
        <taxon>Eukaryota</taxon>
        <taxon>Sar</taxon>
        <taxon>Alveolata</taxon>
        <taxon>Dinophyceae</taxon>
        <taxon>Suessiales</taxon>
        <taxon>Symbiodiniaceae</taxon>
        <taxon>Symbiodinium</taxon>
    </lineage>
</organism>
<dbReference type="InterPro" id="IPR007494">
    <property type="entry name" value="Glutaredoxin2_C"/>
</dbReference>
<evidence type="ECO:0000259" key="2">
    <source>
        <dbReference type="Pfam" id="PF04399"/>
    </source>
</evidence>
<dbReference type="InterPro" id="IPR004045">
    <property type="entry name" value="Glutathione_S-Trfase_N"/>
</dbReference>
<dbReference type="InterPro" id="IPR011767">
    <property type="entry name" value="GLR_AS"/>
</dbReference>
<feature type="chain" id="PRO_5032984698" evidence="1">
    <location>
        <begin position="34"/>
        <end position="281"/>
    </location>
</feature>
<dbReference type="Gene3D" id="3.40.30.10">
    <property type="entry name" value="Glutaredoxin"/>
    <property type="match status" value="1"/>
</dbReference>
<dbReference type="NCBIfam" id="TIGR02182">
    <property type="entry name" value="GRXB"/>
    <property type="match status" value="1"/>
</dbReference>
<dbReference type="SUPFAM" id="SSF52833">
    <property type="entry name" value="Thioredoxin-like"/>
    <property type="match status" value="1"/>
</dbReference>
<sequence length="281" mass="31419">MAWLRAQPPRTARARSNWSTCVGSLFLLTLPLAALPGPAWVPAVARRATGEWGRSATAEELEAEVPTLYVYDHCPYCVRARMIFGLKKTPFKLDFLMNDDVVTPTRMIGKKVLPIMEIDGEAMGESLDIVSKVDALDDTPILSKAAGRKDISTWLSDNKDLLRKITRPRDAMALYPEFSTKAARATWVKNHQLSGMTFEEALETSGPLLEELNGKLPELSEMLHSSESVNEGGYSYDDITLFPTLRRLTIVKDVKWPEKLRQYVEHIADISDVPLLDAMAL</sequence>
<dbReference type="Pfam" id="PF04399">
    <property type="entry name" value="Glutaredoxin2_C"/>
    <property type="match status" value="1"/>
</dbReference>
<keyword evidence="1" id="KW-0732">Signal</keyword>
<evidence type="ECO:0000259" key="3">
    <source>
        <dbReference type="Pfam" id="PF13417"/>
    </source>
</evidence>
<dbReference type="Pfam" id="PF13417">
    <property type="entry name" value="GST_N_3"/>
    <property type="match status" value="1"/>
</dbReference>
<protein>
    <submittedName>
        <fullName evidence="4">GrxB protein</fullName>
    </submittedName>
</protein>
<dbReference type="SUPFAM" id="SSF47616">
    <property type="entry name" value="GST C-terminal domain-like"/>
    <property type="match status" value="1"/>
</dbReference>
<comment type="caution">
    <text evidence="4">The sequence shown here is derived from an EMBL/GenBank/DDBJ whole genome shotgun (WGS) entry which is preliminary data.</text>
</comment>
<name>A0A812P7Y8_9DINO</name>
<dbReference type="InterPro" id="IPR036282">
    <property type="entry name" value="Glutathione-S-Trfase_C_sf"/>
</dbReference>
<dbReference type="InterPro" id="IPR011901">
    <property type="entry name" value="Grx2"/>
</dbReference>
<dbReference type="Gene3D" id="1.20.1050.10">
    <property type="match status" value="1"/>
</dbReference>
<evidence type="ECO:0000313" key="5">
    <source>
        <dbReference type="Proteomes" id="UP000604046"/>
    </source>
</evidence>
<keyword evidence="5" id="KW-1185">Reference proteome</keyword>
<dbReference type="EMBL" id="CAJNDS010002094">
    <property type="protein sequence ID" value="CAE7322216.1"/>
    <property type="molecule type" value="Genomic_DNA"/>
</dbReference>
<accession>A0A812P7Y8</accession>
<feature type="signal peptide" evidence="1">
    <location>
        <begin position="1"/>
        <end position="33"/>
    </location>
</feature>
<proteinExistence type="predicted"/>
<dbReference type="PROSITE" id="PS00195">
    <property type="entry name" value="GLUTAREDOXIN_1"/>
    <property type="match status" value="1"/>
</dbReference>
<evidence type="ECO:0000313" key="4">
    <source>
        <dbReference type="EMBL" id="CAE7322216.1"/>
    </source>
</evidence>
<dbReference type="InterPro" id="IPR036249">
    <property type="entry name" value="Thioredoxin-like_sf"/>
</dbReference>
<dbReference type="Proteomes" id="UP000604046">
    <property type="component" value="Unassembled WGS sequence"/>
</dbReference>
<reference evidence="4" key="1">
    <citation type="submission" date="2021-02" db="EMBL/GenBank/DDBJ databases">
        <authorList>
            <person name="Dougan E. K."/>
            <person name="Rhodes N."/>
            <person name="Thang M."/>
            <person name="Chan C."/>
        </authorList>
    </citation>
    <scope>NUCLEOTIDE SEQUENCE</scope>
</reference>
<dbReference type="OrthoDB" id="1738954at2759"/>
<evidence type="ECO:0000256" key="1">
    <source>
        <dbReference type="SAM" id="SignalP"/>
    </source>
</evidence>
<feature type="domain" description="GST N-terminal" evidence="3">
    <location>
        <begin position="68"/>
        <end position="138"/>
    </location>
</feature>